<dbReference type="PANTHER" id="PTHR13302">
    <property type="entry name" value="CONSERVED OLIGOMERIC GOLGI COMPLEX COMPONENT 3"/>
    <property type="match status" value="1"/>
</dbReference>
<evidence type="ECO:0000256" key="2">
    <source>
        <dbReference type="ARBA" id="ARBA00009936"/>
    </source>
</evidence>
<dbReference type="GeneID" id="4838226"/>
<dbReference type="KEGG" id="pic:PICST_30806"/>
<dbReference type="Pfam" id="PF04136">
    <property type="entry name" value="COG3_N"/>
    <property type="match status" value="1"/>
</dbReference>
<dbReference type="Proteomes" id="UP000002258">
    <property type="component" value="Chromosome 3"/>
</dbReference>
<evidence type="ECO:0000259" key="10">
    <source>
        <dbReference type="Pfam" id="PF04136"/>
    </source>
</evidence>
<comment type="similarity">
    <text evidence="2">Belongs to the COG3 family.</text>
</comment>
<organism evidence="12 13">
    <name type="scientific">Scheffersomyces stipitis (strain ATCC 58785 / CBS 6054 / NBRC 10063 / NRRL Y-11545)</name>
    <name type="common">Yeast</name>
    <name type="synonym">Pichia stipitis</name>
    <dbReference type="NCBI Taxonomy" id="322104"/>
    <lineage>
        <taxon>Eukaryota</taxon>
        <taxon>Fungi</taxon>
        <taxon>Dikarya</taxon>
        <taxon>Ascomycota</taxon>
        <taxon>Saccharomycotina</taxon>
        <taxon>Pichiomycetes</taxon>
        <taxon>Debaryomycetaceae</taxon>
        <taxon>Scheffersomyces</taxon>
    </lineage>
</organism>
<keyword evidence="13" id="KW-1185">Reference proteome</keyword>
<dbReference type="RefSeq" id="XP_001383819.2">
    <property type="nucleotide sequence ID" value="XM_001383782.1"/>
</dbReference>
<dbReference type="eggNOG" id="KOG2604">
    <property type="taxonomic scope" value="Eukaryota"/>
</dbReference>
<dbReference type="GO" id="GO:0032258">
    <property type="term" value="P:cytoplasm to vacuole targeting by the Cvt pathway"/>
    <property type="evidence" value="ECO:0007669"/>
    <property type="project" value="TreeGrafter"/>
</dbReference>
<dbReference type="OMA" id="DEFELWG"/>
<feature type="domain" description="Conserved oligomeric Golgi complex subunit 3 N-terminal" evidence="10">
    <location>
        <begin position="110"/>
        <end position="255"/>
    </location>
</feature>
<evidence type="ECO:0000313" key="12">
    <source>
        <dbReference type="EMBL" id="ABN65790.2"/>
    </source>
</evidence>
<evidence type="ECO:0000256" key="9">
    <source>
        <dbReference type="SAM" id="MobiDB-lite"/>
    </source>
</evidence>
<keyword evidence="4" id="KW-0813">Transport</keyword>
<proteinExistence type="inferred from homology"/>
<sequence length="900" mass="104572">MPRGRSKSIVQKIAVDVPKYQEDNLNLGTSATTPTTFRLARSKSFTSQTETRVEQKETPQFNQFMYPFDTKESALIWHEYIEKYNYDCLLKQETIEAISDLRSDEILNFQYNVSVNQSQIAEFIDETDGLLNSVGTLMAKYDQISHETQDFDKVSSELLSLQVTYTNKFKQIENYLKHYENLEKITKNLSKSGSHLLNHRRQFFKSDILQQLEESIIFIHQHPSFKDVELYESRFRQCLTRGLTLIKSYENNELRGISEGLLRKLKDQDQKKKSNITIDLLLYNEFNNYLQFNGEAFKELITEIIIRVPGHEEYKGLLNDVLNNYFKIRLHLLNMYINNNSTIQKLFSQNYSGTDLVQISQDQISFFKNAVEKEVTLFKRFFISEGESIPSFINEELYQFLKNVLDPLYDSIRQLVLREVNISNLCQLATLLQKYYEFEDEDSILIDNSSVVPDLDRRGSINYEFLFQPILEDVQTRLIFRIQRYVDDTLVKFKPRPEDLKIGNRRKRSSINDKSTESIEQVHPLDVDYADNLFKDVYLPLGKALTLLSNIYELINSRVFDDLAHYIVHSSIILLKGEFYKLSSTHLGTIDAKLAYLQNLIILRGQINNFDISYTRNDYTIDFTSGLTDIWKSLRNGEITFDNSGLIELAKKTVPKIINNMIDANYEIELELNNAVNEFVQEATNNICEPILFKAQDKDKSEFLQRPLERSAEFKDNLIIKIPNYFTQIKIYINNSGIVEFLMYSLSNLIVATYENFYKVFTEDLDKLNYEQRKQFDDIMEVDTLYGFVNDLVNNLYESDLAQNLVNLDFNEDILKDLDLEEKPDTVRRAVSLGESPGASPGVSLQEQQEEASTPMPETIHEEEPEPVENGVEPNREIEDGKAAEETLPASNGFSSEKDV</sequence>
<dbReference type="OrthoDB" id="296793at2759"/>
<feature type="compositionally biased region" description="Basic and acidic residues" evidence="9">
    <location>
        <begin position="874"/>
        <end position="885"/>
    </location>
</feature>
<protein>
    <recommendedName>
        <fullName evidence="3">Conserved oligomeric Golgi complex subunit 3</fullName>
    </recommendedName>
    <alternativeName>
        <fullName evidence="8">Component of oligomeric Golgi complex 3</fullName>
    </alternativeName>
</protein>
<dbReference type="GO" id="GO:0007030">
    <property type="term" value="P:Golgi organization"/>
    <property type="evidence" value="ECO:0007669"/>
    <property type="project" value="TreeGrafter"/>
</dbReference>
<gene>
    <name evidence="12" type="ORF">PICST_30806</name>
</gene>
<dbReference type="EMBL" id="CP000497">
    <property type="protein sequence ID" value="ABN65790.2"/>
    <property type="molecule type" value="Genomic_DNA"/>
</dbReference>
<feature type="region of interest" description="Disordered" evidence="9">
    <location>
        <begin position="832"/>
        <end position="900"/>
    </location>
</feature>
<accession>A3LRT7</accession>
<dbReference type="STRING" id="322104.A3LRT7"/>
<dbReference type="AlphaFoldDB" id="A3LRT7"/>
<evidence type="ECO:0000256" key="3">
    <source>
        <dbReference type="ARBA" id="ARBA00020976"/>
    </source>
</evidence>
<reference evidence="12 13" key="1">
    <citation type="journal article" date="2007" name="Nat. Biotechnol.">
        <title>Genome sequence of the lignocellulose-bioconverting and xylose-fermenting yeast Pichia stipitis.</title>
        <authorList>
            <person name="Jeffries T.W."/>
            <person name="Grigoriev I.V."/>
            <person name="Grimwood J."/>
            <person name="Laplaza J.M."/>
            <person name="Aerts A."/>
            <person name="Salamov A."/>
            <person name="Schmutz J."/>
            <person name="Lindquist E."/>
            <person name="Dehal P."/>
            <person name="Shapiro H."/>
            <person name="Jin Y.S."/>
            <person name="Passoth V."/>
            <person name="Richardson P.M."/>
        </authorList>
    </citation>
    <scope>NUCLEOTIDE SEQUENCE [LARGE SCALE GENOMIC DNA]</scope>
    <source>
        <strain evidence="13">ATCC 58785 / CBS 6054 / NBRC 10063 / NRRL Y-11545</strain>
    </source>
</reference>
<keyword evidence="5" id="KW-0653">Protein transport</keyword>
<feature type="compositionally biased region" description="Polar residues" evidence="9">
    <location>
        <begin position="889"/>
        <end position="900"/>
    </location>
</feature>
<dbReference type="GO" id="GO:0006914">
    <property type="term" value="P:autophagy"/>
    <property type="evidence" value="ECO:0007669"/>
    <property type="project" value="TreeGrafter"/>
</dbReference>
<dbReference type="FunCoup" id="A3LRT7">
    <property type="interactions" value="731"/>
</dbReference>
<dbReference type="InterPro" id="IPR007265">
    <property type="entry name" value="COG_su3"/>
</dbReference>
<comment type="subcellular location">
    <subcellularLocation>
        <location evidence="1">Golgi apparatus membrane</location>
        <topology evidence="1">Peripheral membrane protein</topology>
    </subcellularLocation>
</comment>
<evidence type="ECO:0000256" key="1">
    <source>
        <dbReference type="ARBA" id="ARBA00004395"/>
    </source>
</evidence>
<dbReference type="HOGENOM" id="CLU_011639_2_0_1"/>
<dbReference type="InterPro" id="IPR048320">
    <property type="entry name" value="COG3_N"/>
</dbReference>
<name>A3LRT7_PICST</name>
<dbReference type="Pfam" id="PF20671">
    <property type="entry name" value="COG3_C"/>
    <property type="match status" value="1"/>
</dbReference>
<evidence type="ECO:0000256" key="8">
    <source>
        <dbReference type="ARBA" id="ARBA00031339"/>
    </source>
</evidence>
<keyword evidence="7" id="KW-0472">Membrane</keyword>
<dbReference type="InParanoid" id="A3LRT7"/>
<feature type="domain" description="Conserved oligomeric Golgi complex subunit 3 C-terminal" evidence="11">
    <location>
        <begin position="280"/>
        <end position="624"/>
    </location>
</feature>
<dbReference type="GO" id="GO:0017119">
    <property type="term" value="C:Golgi transport complex"/>
    <property type="evidence" value="ECO:0007669"/>
    <property type="project" value="TreeGrafter"/>
</dbReference>
<dbReference type="GO" id="GO:0006891">
    <property type="term" value="P:intra-Golgi vesicle-mediated transport"/>
    <property type="evidence" value="ECO:0007669"/>
    <property type="project" value="TreeGrafter"/>
</dbReference>
<dbReference type="GO" id="GO:0005801">
    <property type="term" value="C:cis-Golgi network"/>
    <property type="evidence" value="ECO:0007669"/>
    <property type="project" value="InterPro"/>
</dbReference>
<evidence type="ECO:0000313" key="13">
    <source>
        <dbReference type="Proteomes" id="UP000002258"/>
    </source>
</evidence>
<evidence type="ECO:0000256" key="7">
    <source>
        <dbReference type="ARBA" id="ARBA00023136"/>
    </source>
</evidence>
<dbReference type="InterPro" id="IPR048685">
    <property type="entry name" value="COG3_C"/>
</dbReference>
<evidence type="ECO:0000256" key="5">
    <source>
        <dbReference type="ARBA" id="ARBA00022927"/>
    </source>
</evidence>
<evidence type="ECO:0000259" key="11">
    <source>
        <dbReference type="Pfam" id="PF20671"/>
    </source>
</evidence>
<evidence type="ECO:0000256" key="6">
    <source>
        <dbReference type="ARBA" id="ARBA00023034"/>
    </source>
</evidence>
<dbReference type="PANTHER" id="PTHR13302:SF8">
    <property type="entry name" value="CONSERVED OLIGOMERIC GOLGI COMPLEX SUBUNIT 3"/>
    <property type="match status" value="1"/>
</dbReference>
<dbReference type="GO" id="GO:0000139">
    <property type="term" value="C:Golgi membrane"/>
    <property type="evidence" value="ECO:0007669"/>
    <property type="project" value="UniProtKB-SubCell"/>
</dbReference>
<evidence type="ECO:0000256" key="4">
    <source>
        <dbReference type="ARBA" id="ARBA00022448"/>
    </source>
</evidence>
<keyword evidence="6" id="KW-0333">Golgi apparatus</keyword>